<evidence type="ECO:0000259" key="7">
    <source>
        <dbReference type="PROSITE" id="PS50110"/>
    </source>
</evidence>
<feature type="domain" description="Response regulatory" evidence="7">
    <location>
        <begin position="4"/>
        <end position="120"/>
    </location>
</feature>
<keyword evidence="4" id="KW-0804">Transcription</keyword>
<dbReference type="RefSeq" id="WP_189171035.1">
    <property type="nucleotide sequence ID" value="NZ_BMQB01000007.1"/>
</dbReference>
<evidence type="ECO:0000256" key="3">
    <source>
        <dbReference type="ARBA" id="ARBA00023125"/>
    </source>
</evidence>
<dbReference type="InterPro" id="IPR016032">
    <property type="entry name" value="Sig_transdc_resp-reg_C-effctor"/>
</dbReference>
<organism evidence="8 9">
    <name type="scientific">Pilimelia anulata</name>
    <dbReference type="NCBI Taxonomy" id="53371"/>
    <lineage>
        <taxon>Bacteria</taxon>
        <taxon>Bacillati</taxon>
        <taxon>Actinomycetota</taxon>
        <taxon>Actinomycetes</taxon>
        <taxon>Micromonosporales</taxon>
        <taxon>Micromonosporaceae</taxon>
        <taxon>Pilimelia</taxon>
    </lineage>
</organism>
<evidence type="ECO:0000256" key="4">
    <source>
        <dbReference type="ARBA" id="ARBA00023163"/>
    </source>
</evidence>
<dbReference type="PROSITE" id="PS50043">
    <property type="entry name" value="HTH_LUXR_2"/>
    <property type="match status" value="1"/>
</dbReference>
<dbReference type="SUPFAM" id="SSF52172">
    <property type="entry name" value="CheY-like"/>
    <property type="match status" value="1"/>
</dbReference>
<dbReference type="InterPro" id="IPR039420">
    <property type="entry name" value="WalR-like"/>
</dbReference>
<name>A0A8J3FB66_9ACTN</name>
<dbReference type="PANTHER" id="PTHR43214">
    <property type="entry name" value="TWO-COMPONENT RESPONSE REGULATOR"/>
    <property type="match status" value="1"/>
</dbReference>
<dbReference type="Pfam" id="PF00072">
    <property type="entry name" value="Response_reg"/>
    <property type="match status" value="1"/>
</dbReference>
<feature type="domain" description="HTH luxR-type" evidence="6">
    <location>
        <begin position="145"/>
        <end position="211"/>
    </location>
</feature>
<dbReference type="InterPro" id="IPR001789">
    <property type="entry name" value="Sig_transdc_resp-reg_receiver"/>
</dbReference>
<dbReference type="PROSITE" id="PS00622">
    <property type="entry name" value="HTH_LUXR_1"/>
    <property type="match status" value="1"/>
</dbReference>
<evidence type="ECO:0000313" key="8">
    <source>
        <dbReference type="EMBL" id="GGK00264.1"/>
    </source>
</evidence>
<comment type="caution">
    <text evidence="8">The sequence shown here is derived from an EMBL/GenBank/DDBJ whole genome shotgun (WGS) entry which is preliminary data.</text>
</comment>
<dbReference type="Proteomes" id="UP000649739">
    <property type="component" value="Unassembled WGS sequence"/>
</dbReference>
<reference evidence="8" key="2">
    <citation type="submission" date="2020-09" db="EMBL/GenBank/DDBJ databases">
        <authorList>
            <person name="Sun Q."/>
            <person name="Ohkuma M."/>
        </authorList>
    </citation>
    <scope>NUCLEOTIDE SEQUENCE</scope>
    <source>
        <strain evidence="8">JCM 3090</strain>
    </source>
</reference>
<dbReference type="Pfam" id="PF00196">
    <property type="entry name" value="GerE"/>
    <property type="match status" value="1"/>
</dbReference>
<dbReference type="PRINTS" id="PR00038">
    <property type="entry name" value="HTHLUXR"/>
</dbReference>
<accession>A0A8J3FB66</accession>
<reference evidence="8" key="1">
    <citation type="journal article" date="2014" name="Int. J. Syst. Evol. Microbiol.">
        <title>Complete genome sequence of Corynebacterium casei LMG S-19264T (=DSM 44701T), isolated from a smear-ripened cheese.</title>
        <authorList>
            <consortium name="US DOE Joint Genome Institute (JGI-PGF)"/>
            <person name="Walter F."/>
            <person name="Albersmeier A."/>
            <person name="Kalinowski J."/>
            <person name="Ruckert C."/>
        </authorList>
    </citation>
    <scope>NUCLEOTIDE SEQUENCE</scope>
    <source>
        <strain evidence="8">JCM 3090</strain>
    </source>
</reference>
<dbReference type="SUPFAM" id="SSF46894">
    <property type="entry name" value="C-terminal effector domain of the bipartite response regulators"/>
    <property type="match status" value="1"/>
</dbReference>
<keyword evidence="3 8" id="KW-0238">DNA-binding</keyword>
<dbReference type="GO" id="GO:0000160">
    <property type="term" value="P:phosphorelay signal transduction system"/>
    <property type="evidence" value="ECO:0007669"/>
    <property type="project" value="InterPro"/>
</dbReference>
<evidence type="ECO:0000256" key="5">
    <source>
        <dbReference type="PROSITE-ProRule" id="PRU00169"/>
    </source>
</evidence>
<sequence length="224" mass="22639">MTIRVVLADDQPLVRAGIAMVLDATPGIEVVGEAADGAAAVALTRSRAPDVVVLDVVMPILDGVAATRAITEAGGPARVLVLTTFHSDERVREALRAGAAGFLLKDAAPTDLAAAIRAVADGHAWLDPPVARGVIAEIAAAPAAPPAGVPTGLTEREREVLVLMAAGLSNAEIAARLTLGAATVKTHVSRVLMKLGARDRTQAVVFAYRSGLVPPGAAAPGPPG</sequence>
<proteinExistence type="predicted"/>
<evidence type="ECO:0000259" key="6">
    <source>
        <dbReference type="PROSITE" id="PS50043"/>
    </source>
</evidence>
<evidence type="ECO:0000256" key="1">
    <source>
        <dbReference type="ARBA" id="ARBA00022553"/>
    </source>
</evidence>
<dbReference type="InterPro" id="IPR000792">
    <property type="entry name" value="Tscrpt_reg_LuxR_C"/>
</dbReference>
<gene>
    <name evidence="8" type="ORF">GCM10010123_32710</name>
</gene>
<dbReference type="Gene3D" id="3.40.50.2300">
    <property type="match status" value="1"/>
</dbReference>
<dbReference type="PANTHER" id="PTHR43214:SF24">
    <property type="entry name" value="TRANSCRIPTIONAL REGULATORY PROTEIN NARL-RELATED"/>
    <property type="match status" value="1"/>
</dbReference>
<feature type="modified residue" description="4-aspartylphosphate" evidence="5">
    <location>
        <position position="55"/>
    </location>
</feature>
<evidence type="ECO:0000313" key="9">
    <source>
        <dbReference type="Proteomes" id="UP000649739"/>
    </source>
</evidence>
<dbReference type="GO" id="GO:0006355">
    <property type="term" value="P:regulation of DNA-templated transcription"/>
    <property type="evidence" value="ECO:0007669"/>
    <property type="project" value="InterPro"/>
</dbReference>
<keyword evidence="1 5" id="KW-0597">Phosphoprotein</keyword>
<dbReference type="AlphaFoldDB" id="A0A8J3FB66"/>
<keyword evidence="2" id="KW-0805">Transcription regulation</keyword>
<dbReference type="InterPro" id="IPR011006">
    <property type="entry name" value="CheY-like_superfamily"/>
</dbReference>
<protein>
    <submittedName>
        <fullName evidence="8">DNA-binding response regulator</fullName>
    </submittedName>
</protein>
<dbReference type="GO" id="GO:0003677">
    <property type="term" value="F:DNA binding"/>
    <property type="evidence" value="ECO:0007669"/>
    <property type="project" value="UniProtKB-KW"/>
</dbReference>
<dbReference type="EMBL" id="BMQB01000007">
    <property type="protein sequence ID" value="GGK00264.1"/>
    <property type="molecule type" value="Genomic_DNA"/>
</dbReference>
<evidence type="ECO:0000256" key="2">
    <source>
        <dbReference type="ARBA" id="ARBA00023015"/>
    </source>
</evidence>
<dbReference type="CDD" id="cd17535">
    <property type="entry name" value="REC_NarL-like"/>
    <property type="match status" value="1"/>
</dbReference>
<keyword evidence="9" id="KW-1185">Reference proteome</keyword>
<dbReference type="InterPro" id="IPR058245">
    <property type="entry name" value="NreC/VraR/RcsB-like_REC"/>
</dbReference>
<dbReference type="SMART" id="SM00448">
    <property type="entry name" value="REC"/>
    <property type="match status" value="1"/>
</dbReference>
<dbReference type="PROSITE" id="PS50110">
    <property type="entry name" value="RESPONSE_REGULATORY"/>
    <property type="match status" value="1"/>
</dbReference>
<dbReference type="CDD" id="cd06170">
    <property type="entry name" value="LuxR_C_like"/>
    <property type="match status" value="1"/>
</dbReference>
<dbReference type="SMART" id="SM00421">
    <property type="entry name" value="HTH_LUXR"/>
    <property type="match status" value="1"/>
</dbReference>